<proteinExistence type="predicted"/>
<comment type="caution">
    <text evidence="2">The sequence shown here is derived from an EMBL/GenBank/DDBJ whole genome shotgun (WGS) entry which is preliminary data.</text>
</comment>
<evidence type="ECO:0008006" key="3">
    <source>
        <dbReference type="Google" id="ProtNLM"/>
    </source>
</evidence>
<dbReference type="AlphaFoldDB" id="A0A0I9S8Q0"/>
<keyword evidence="1" id="KW-0732">Signal</keyword>
<reference evidence="2" key="2">
    <citation type="submission" date="2014-07" db="EMBL/GenBank/DDBJ databases">
        <title>Genetics and epidemiology of antimicrobial resistance in B. fragilis group.</title>
        <authorList>
            <person name="Sydenham T.V."/>
            <person name="Hasman H."/>
            <person name="Kemp M."/>
            <person name="Justesen U.S."/>
        </authorList>
    </citation>
    <scope>NUCLEOTIDE SEQUENCE [LARGE SCALE GENOMIC DNA]</scope>
    <source>
        <strain evidence="2">DCMOUH0018B</strain>
    </source>
</reference>
<feature type="signal peptide" evidence="1">
    <location>
        <begin position="1"/>
        <end position="20"/>
    </location>
</feature>
<evidence type="ECO:0000313" key="2">
    <source>
        <dbReference type="EMBL" id="KFX74300.1"/>
    </source>
</evidence>
<dbReference type="PATRIC" id="fig|817.53.peg.2801"/>
<gene>
    <name evidence="2" type="ORF">EE52_0213535</name>
</gene>
<dbReference type="EMBL" id="JMZZ02000152">
    <property type="protein sequence ID" value="KFX74300.1"/>
    <property type="molecule type" value="Genomic_DNA"/>
</dbReference>
<name>A0A0I9S8Q0_BACFG</name>
<sequence>MNIRTLLVLVLLSWGINANAQENSTNDDIIIQTFPDYSRKSNTTARSAEEQKVMELVEQYISNTLHEYKTKPMYYLKIKKSECHIIVRINDIPVYEDFSDYDCNYDDYDGTLYPVNSCLPRSGKQTFSVEIYPTGQQDHISDDSSVSLKIYHCPDIDKPEAETNLIEELKLPDNIGTQKLKYYTASATFEASLPFDYSDKLTKARDLTQIPDLEEKVLKQYNKIRQYLVDCNELAYQTQYLSHIIPYMDMRYNSRQEIIDKFCYTEMFDKTSVNRKVAPITDFEMVICGNGKLVMLRNKSEKNSVLQIKSDIINEDGWSIPNNIIIPIILYIPENSDKLEIYM</sequence>
<dbReference type="RefSeq" id="WP_044300746.1">
    <property type="nucleotide sequence ID" value="NZ_CAEUHN010000001.1"/>
</dbReference>
<organism evidence="2">
    <name type="scientific">Bacteroides fragilis</name>
    <dbReference type="NCBI Taxonomy" id="817"/>
    <lineage>
        <taxon>Bacteria</taxon>
        <taxon>Pseudomonadati</taxon>
        <taxon>Bacteroidota</taxon>
        <taxon>Bacteroidia</taxon>
        <taxon>Bacteroidales</taxon>
        <taxon>Bacteroidaceae</taxon>
        <taxon>Bacteroides</taxon>
    </lineage>
</organism>
<accession>A0A0I9S8Q0</accession>
<protein>
    <recommendedName>
        <fullName evidence="3">DUF3828 domain-containing protein</fullName>
    </recommendedName>
</protein>
<reference evidence="2" key="1">
    <citation type="book" date="2014" name="THE 24TH EUROPEAN CONGRESS OF CLINICAL MICROBIOLOGY AND INFECTIOUS DISEASES" publisher="ECCMID 2014" city="Barcelona, Spain">
        <title>Identification of resistance genes in three multidrug-resistant Bacteroides fragilis isolates by whole genome sequencing.</title>
        <editorList>
            <person name="Unknown"/>
            <person name="A."/>
        </editorList>
        <authorList>
            <person name="Sydenham T.V."/>
            <person name="Hasman H."/>
            <person name="Wang M."/>
            <person name="Soki J."/>
            <person name="Nagy E."/>
            <person name="Justesen U.S."/>
        </authorList>
    </citation>
    <scope>NUCLEOTIDE SEQUENCE</scope>
    <source>
        <strain evidence="2">DCMOUH0018B</strain>
    </source>
</reference>
<evidence type="ECO:0000256" key="1">
    <source>
        <dbReference type="SAM" id="SignalP"/>
    </source>
</evidence>
<feature type="chain" id="PRO_5044366675" description="DUF3828 domain-containing protein" evidence="1">
    <location>
        <begin position="21"/>
        <end position="343"/>
    </location>
</feature>